<feature type="region of interest" description="Disordered" evidence="1">
    <location>
        <begin position="738"/>
        <end position="757"/>
    </location>
</feature>
<dbReference type="PANTHER" id="PTHR31949:SF3">
    <property type="entry name" value="RUN_FYVE DOMAIN PROTEIN"/>
    <property type="match status" value="1"/>
</dbReference>
<feature type="region of interest" description="Disordered" evidence="1">
    <location>
        <begin position="64"/>
        <end position="336"/>
    </location>
</feature>
<feature type="region of interest" description="Disordered" evidence="1">
    <location>
        <begin position="703"/>
        <end position="726"/>
    </location>
</feature>
<feature type="compositionally biased region" description="Low complexity" evidence="1">
    <location>
        <begin position="324"/>
        <end position="333"/>
    </location>
</feature>
<feature type="compositionally biased region" description="Basic and acidic residues" evidence="1">
    <location>
        <begin position="738"/>
        <end position="748"/>
    </location>
</feature>
<feature type="compositionally biased region" description="Low complexity" evidence="1">
    <location>
        <begin position="364"/>
        <end position="373"/>
    </location>
</feature>
<feature type="compositionally biased region" description="Low complexity" evidence="1">
    <location>
        <begin position="154"/>
        <end position="211"/>
    </location>
</feature>
<feature type="compositionally biased region" description="Acidic residues" evidence="1">
    <location>
        <begin position="65"/>
        <end position="75"/>
    </location>
</feature>
<feature type="region of interest" description="Disordered" evidence="1">
    <location>
        <begin position="663"/>
        <end position="682"/>
    </location>
</feature>
<reference evidence="2" key="1">
    <citation type="journal article" date="2023" name="bioRxiv">
        <title>Improved chromosome-level genome assembly for marigold (Tagetes erecta).</title>
        <authorList>
            <person name="Jiang F."/>
            <person name="Yuan L."/>
            <person name="Wang S."/>
            <person name="Wang H."/>
            <person name="Xu D."/>
            <person name="Wang A."/>
            <person name="Fan W."/>
        </authorList>
    </citation>
    <scope>NUCLEOTIDE SEQUENCE</scope>
    <source>
        <strain evidence="2">WSJ</strain>
        <tissue evidence="2">Leaf</tissue>
    </source>
</reference>
<evidence type="ECO:0000256" key="1">
    <source>
        <dbReference type="SAM" id="MobiDB-lite"/>
    </source>
</evidence>
<name>A0AAD8NYU3_TARER</name>
<dbReference type="GO" id="GO:0043622">
    <property type="term" value="P:cortical microtubule organization"/>
    <property type="evidence" value="ECO:0007669"/>
    <property type="project" value="TreeGrafter"/>
</dbReference>
<feature type="compositionally biased region" description="Low complexity" evidence="1">
    <location>
        <begin position="103"/>
        <end position="119"/>
    </location>
</feature>
<dbReference type="GO" id="GO:0055028">
    <property type="term" value="C:cortical microtubule"/>
    <property type="evidence" value="ECO:0007669"/>
    <property type="project" value="TreeGrafter"/>
</dbReference>
<feature type="compositionally biased region" description="Polar residues" evidence="1">
    <location>
        <begin position="285"/>
        <end position="296"/>
    </location>
</feature>
<keyword evidence="3" id="KW-1185">Reference proteome</keyword>
<feature type="compositionally biased region" description="Low complexity" evidence="1">
    <location>
        <begin position="247"/>
        <end position="278"/>
    </location>
</feature>
<feature type="compositionally biased region" description="Basic and acidic residues" evidence="1">
    <location>
        <begin position="908"/>
        <end position="920"/>
    </location>
</feature>
<proteinExistence type="predicted"/>
<protein>
    <submittedName>
        <fullName evidence="2">Uncharacterized protein</fullName>
    </submittedName>
</protein>
<feature type="region of interest" description="Disordered" evidence="1">
    <location>
        <begin position="1"/>
        <end position="25"/>
    </location>
</feature>
<dbReference type="PANTHER" id="PTHR31949">
    <property type="entry name" value="GASTRIC MUCIN-LIKE PROTEIN"/>
    <property type="match status" value="1"/>
</dbReference>
<dbReference type="EMBL" id="JAUHHV010000005">
    <property type="protein sequence ID" value="KAK1425914.1"/>
    <property type="molecule type" value="Genomic_DNA"/>
</dbReference>
<accession>A0AAD8NYU3</accession>
<feature type="compositionally biased region" description="Basic and acidic residues" evidence="1">
    <location>
        <begin position="886"/>
        <end position="897"/>
    </location>
</feature>
<feature type="region of interest" description="Disordered" evidence="1">
    <location>
        <begin position="506"/>
        <end position="544"/>
    </location>
</feature>
<gene>
    <name evidence="2" type="ORF">QVD17_21277</name>
</gene>
<feature type="compositionally biased region" description="Polar residues" evidence="1">
    <location>
        <begin position="374"/>
        <end position="393"/>
    </location>
</feature>
<feature type="compositionally biased region" description="Polar residues" evidence="1">
    <location>
        <begin position="129"/>
        <end position="147"/>
    </location>
</feature>
<feature type="region of interest" description="Disordered" evidence="1">
    <location>
        <begin position="364"/>
        <end position="394"/>
    </location>
</feature>
<comment type="caution">
    <text evidence="2">The sequence shown here is derived from an EMBL/GenBank/DDBJ whole genome shotgun (WGS) entry which is preliminary data.</text>
</comment>
<feature type="region of interest" description="Disordered" evidence="1">
    <location>
        <begin position="886"/>
        <end position="952"/>
    </location>
</feature>
<feature type="compositionally biased region" description="Polar residues" evidence="1">
    <location>
        <begin position="305"/>
        <end position="317"/>
    </location>
</feature>
<feature type="compositionally biased region" description="Basic and acidic residues" evidence="1">
    <location>
        <begin position="514"/>
        <end position="533"/>
    </location>
</feature>
<dbReference type="AlphaFoldDB" id="A0AAD8NYU3"/>
<evidence type="ECO:0000313" key="3">
    <source>
        <dbReference type="Proteomes" id="UP001229421"/>
    </source>
</evidence>
<evidence type="ECO:0000313" key="2">
    <source>
        <dbReference type="EMBL" id="KAK1425914.1"/>
    </source>
</evidence>
<dbReference type="Proteomes" id="UP001229421">
    <property type="component" value="Unassembled WGS sequence"/>
</dbReference>
<feature type="compositionally biased region" description="Basic and acidic residues" evidence="1">
    <location>
        <begin position="10"/>
        <end position="19"/>
    </location>
</feature>
<sequence length="952" mass="103172">MPPSPAVRGPRFESEKQKDDDDDDDLALFNHLQTDNLLLNHDDIIFNYKLGVTIPTRGETSDLLNAEEEEEEEKNDYEWLLTPPDTPLFPSLDDELPQVNPAQSSRPPTQPISISTSSTMEKSHRRSRGSASPNRVSISPQSHNSPFESRGRHATSAPSASPPATSSVRSSPPSRKPTTPVPQVSTLTPRRLSTSSNGTTGSRGSRGNSSSPKVKAWQSTIPGFSTEVPPNLRTSLADRPASYVRGSSPASRSSRQSMSPTASKSISSSHSKGSVGSSADDDLESFSSVVGATQRLNSKRVGGFQVNNNSSKMPHQQFSRKPSRTVSSSSAPKRSFDSALRQMDHRKGPQNMFRPLLSSVPSSSFHGGLSSSPNRTMFSRNSSVTASNASSGLGLSDAYEPETSLDDATSGPIKVQDRDVFDEEVFMLEKDDDALNESHDPATLTTGLTYDGNLGLDSQTGLSVCSKCGCQYSPIGIQNDTNLCGECIEVYSPSTIVVPVTKSATTDGPQMGVVEDKAGSSKHDNLVRDDQSTHGEPSWNLLSDSSLSRSLSEECEPKQANPDMAEFSKSKVDSLEGAGISLLLKRSNSVKGTVVRNMNFSASSISYDDFSYVRDSTNNSMRSVSLSSSVDFGVNKQTDTRFQRQLSSTKSEVETYKFDLNTKHHRSGSSLSGTSSHAFHPSSLGTSTLDSFEKNVQANNVVNDTFTPENNNENQTHLDSGEPSLNDSSKIEVAEFQEAKDLEPDDSHALQTCNLEKDSTEVQLDKISEGENDQTDRFSPALKHDVSLSSTSSIEVSQEDVAVSVEDHDSCNHTSNIIEESIVLVEHEGGPKGRSLTLEEAMDAILFCSSIVHDLAHRAATIAIDKEKRLDDKNVSWPLIPASRKSDLYKPKAETQKKTSKGSSKTQQRKEGPDSTETHQPKTLGIVGVGDSNKGEIKKPPMLESKCNCRIM</sequence>
<organism evidence="2 3">
    <name type="scientific">Tagetes erecta</name>
    <name type="common">African marigold</name>
    <dbReference type="NCBI Taxonomy" id="13708"/>
    <lineage>
        <taxon>Eukaryota</taxon>
        <taxon>Viridiplantae</taxon>
        <taxon>Streptophyta</taxon>
        <taxon>Embryophyta</taxon>
        <taxon>Tracheophyta</taxon>
        <taxon>Spermatophyta</taxon>
        <taxon>Magnoliopsida</taxon>
        <taxon>eudicotyledons</taxon>
        <taxon>Gunneridae</taxon>
        <taxon>Pentapetalae</taxon>
        <taxon>asterids</taxon>
        <taxon>campanulids</taxon>
        <taxon>Asterales</taxon>
        <taxon>Asteraceae</taxon>
        <taxon>Asteroideae</taxon>
        <taxon>Heliantheae alliance</taxon>
        <taxon>Tageteae</taxon>
        <taxon>Tagetes</taxon>
    </lineage>
</organism>